<dbReference type="Proteomes" id="UP000887013">
    <property type="component" value="Unassembled WGS sequence"/>
</dbReference>
<evidence type="ECO:0000313" key="1">
    <source>
        <dbReference type="EMBL" id="GFS68938.1"/>
    </source>
</evidence>
<accession>A0A8X6MN15</accession>
<protein>
    <submittedName>
        <fullName evidence="1">Uncharacterized protein</fullName>
    </submittedName>
</protein>
<reference evidence="1" key="1">
    <citation type="submission" date="2020-08" db="EMBL/GenBank/DDBJ databases">
        <title>Multicomponent nature underlies the extraordinary mechanical properties of spider dragline silk.</title>
        <authorList>
            <person name="Kono N."/>
            <person name="Nakamura H."/>
            <person name="Mori M."/>
            <person name="Yoshida Y."/>
            <person name="Ohtoshi R."/>
            <person name="Malay A.D."/>
            <person name="Moran D.A.P."/>
            <person name="Tomita M."/>
            <person name="Numata K."/>
            <person name="Arakawa K."/>
        </authorList>
    </citation>
    <scope>NUCLEOTIDE SEQUENCE</scope>
</reference>
<sequence length="118" mass="13689">MATESTLAITSDTQTIWLEMTTKLIKISVPLSEQPPKPINFHPQTDFSGIPTHLPHHTSWRPAKNIYAKDKTLTQNFIPRRTSNYTLSENNYTLLFQRSDTQIRPLAIFTAENVYHRY</sequence>
<keyword evidence="2" id="KW-1185">Reference proteome</keyword>
<comment type="caution">
    <text evidence="1">The sequence shown here is derived from an EMBL/GenBank/DDBJ whole genome shotgun (WGS) entry which is preliminary data.</text>
</comment>
<proteinExistence type="predicted"/>
<gene>
    <name evidence="1" type="ORF">NPIL_609211</name>
</gene>
<organism evidence="1 2">
    <name type="scientific">Nephila pilipes</name>
    <name type="common">Giant wood spider</name>
    <name type="synonym">Nephila maculata</name>
    <dbReference type="NCBI Taxonomy" id="299642"/>
    <lineage>
        <taxon>Eukaryota</taxon>
        <taxon>Metazoa</taxon>
        <taxon>Ecdysozoa</taxon>
        <taxon>Arthropoda</taxon>
        <taxon>Chelicerata</taxon>
        <taxon>Arachnida</taxon>
        <taxon>Araneae</taxon>
        <taxon>Araneomorphae</taxon>
        <taxon>Entelegynae</taxon>
        <taxon>Araneoidea</taxon>
        <taxon>Nephilidae</taxon>
        <taxon>Nephila</taxon>
    </lineage>
</organism>
<name>A0A8X6MN15_NEPPI</name>
<dbReference type="EMBL" id="BMAW01049052">
    <property type="protein sequence ID" value="GFS68938.1"/>
    <property type="molecule type" value="Genomic_DNA"/>
</dbReference>
<evidence type="ECO:0000313" key="2">
    <source>
        <dbReference type="Proteomes" id="UP000887013"/>
    </source>
</evidence>
<dbReference type="AlphaFoldDB" id="A0A8X6MN15"/>